<evidence type="ECO:0000313" key="3">
    <source>
        <dbReference type="Proteomes" id="UP000249619"/>
    </source>
</evidence>
<proteinExistence type="predicted"/>
<evidence type="ECO:0000313" key="2">
    <source>
        <dbReference type="EMBL" id="RAR05878.1"/>
    </source>
</evidence>
<dbReference type="EMBL" id="QGDH01000125">
    <property type="protein sequence ID" value="RAR05878.1"/>
    <property type="molecule type" value="Genomic_DNA"/>
</dbReference>
<feature type="compositionally biased region" description="Basic and acidic residues" evidence="1">
    <location>
        <begin position="1"/>
        <end position="16"/>
    </location>
</feature>
<name>A0A364MXL1_STELY</name>
<organism evidence="2 3">
    <name type="scientific">Stemphylium lycopersici</name>
    <name type="common">Tomato gray leaf spot disease fungus</name>
    <name type="synonym">Thyrospora lycopersici</name>
    <dbReference type="NCBI Taxonomy" id="183478"/>
    <lineage>
        <taxon>Eukaryota</taxon>
        <taxon>Fungi</taxon>
        <taxon>Dikarya</taxon>
        <taxon>Ascomycota</taxon>
        <taxon>Pezizomycotina</taxon>
        <taxon>Dothideomycetes</taxon>
        <taxon>Pleosporomycetidae</taxon>
        <taxon>Pleosporales</taxon>
        <taxon>Pleosporineae</taxon>
        <taxon>Pleosporaceae</taxon>
        <taxon>Stemphylium</taxon>
    </lineage>
</organism>
<protein>
    <submittedName>
        <fullName evidence="2">Uncharacterized protein</fullName>
    </submittedName>
</protein>
<sequence>MLLRRGADEMAEDKEGMGSGAVLGTEEVG</sequence>
<reference evidence="3" key="1">
    <citation type="submission" date="2018-05" db="EMBL/GenBank/DDBJ databases">
        <title>Draft genome sequence of Stemphylium lycopersici strain CIDEFI 213.</title>
        <authorList>
            <person name="Medina R."/>
            <person name="Franco M.E.E."/>
            <person name="Lucentini C.G."/>
            <person name="Saparrat M.C.N."/>
            <person name="Balatti P.A."/>
        </authorList>
    </citation>
    <scope>NUCLEOTIDE SEQUENCE [LARGE SCALE GENOMIC DNA]</scope>
    <source>
        <strain evidence="3">CIDEFI 213</strain>
    </source>
</reference>
<gene>
    <name evidence="2" type="ORF">DDE83_007192</name>
</gene>
<dbReference type="AlphaFoldDB" id="A0A364MXL1"/>
<accession>A0A364MXL1</accession>
<feature type="region of interest" description="Disordered" evidence="1">
    <location>
        <begin position="1"/>
        <end position="29"/>
    </location>
</feature>
<keyword evidence="3" id="KW-1185">Reference proteome</keyword>
<evidence type="ECO:0000256" key="1">
    <source>
        <dbReference type="SAM" id="MobiDB-lite"/>
    </source>
</evidence>
<comment type="caution">
    <text evidence="2">The sequence shown here is derived from an EMBL/GenBank/DDBJ whole genome shotgun (WGS) entry which is preliminary data.</text>
</comment>
<dbReference type="Proteomes" id="UP000249619">
    <property type="component" value="Unassembled WGS sequence"/>
</dbReference>